<evidence type="ECO:0000313" key="2">
    <source>
        <dbReference type="Proteomes" id="UP000001887"/>
    </source>
</evidence>
<evidence type="ECO:0000313" key="1">
    <source>
        <dbReference type="EMBL" id="ADB15688.1"/>
    </source>
</evidence>
<reference evidence="1 2" key="1">
    <citation type="journal article" date="2009" name="Stand. Genomic Sci.">
        <title>Complete genome sequence of Pirellula staleyi type strain (ATCC 27377).</title>
        <authorList>
            <person name="Clum A."/>
            <person name="Tindall B.J."/>
            <person name="Sikorski J."/>
            <person name="Ivanova N."/>
            <person name="Mavrommatis K."/>
            <person name="Lucas S."/>
            <person name="Glavina del Rio T."/>
            <person name="Nolan M."/>
            <person name="Chen F."/>
            <person name="Tice H."/>
            <person name="Pitluck S."/>
            <person name="Cheng J.F."/>
            <person name="Chertkov O."/>
            <person name="Brettin T."/>
            <person name="Han C."/>
            <person name="Detter J.C."/>
            <person name="Kuske C."/>
            <person name="Bruce D."/>
            <person name="Goodwin L."/>
            <person name="Ovchinikova G."/>
            <person name="Pati A."/>
            <person name="Mikhailova N."/>
            <person name="Chen A."/>
            <person name="Palaniappan K."/>
            <person name="Land M."/>
            <person name="Hauser L."/>
            <person name="Chang Y.J."/>
            <person name="Jeffries C.D."/>
            <person name="Chain P."/>
            <person name="Rohde M."/>
            <person name="Goker M."/>
            <person name="Bristow J."/>
            <person name="Eisen J.A."/>
            <person name="Markowitz V."/>
            <person name="Hugenholtz P."/>
            <person name="Kyrpides N.C."/>
            <person name="Klenk H.P."/>
            <person name="Lapidus A."/>
        </authorList>
    </citation>
    <scope>NUCLEOTIDE SEQUENCE [LARGE SCALE GENOMIC DNA]</scope>
    <source>
        <strain evidence="2">ATCC 27377 / DSM 6068 / ICPB 4128</strain>
    </source>
</reference>
<organism evidence="1 2">
    <name type="scientific">Pirellula staleyi (strain ATCC 27377 / DSM 6068 / ICPB 4128)</name>
    <name type="common">Pirella staleyi</name>
    <dbReference type="NCBI Taxonomy" id="530564"/>
    <lineage>
        <taxon>Bacteria</taxon>
        <taxon>Pseudomonadati</taxon>
        <taxon>Planctomycetota</taxon>
        <taxon>Planctomycetia</taxon>
        <taxon>Pirellulales</taxon>
        <taxon>Pirellulaceae</taxon>
        <taxon>Pirellula</taxon>
    </lineage>
</organism>
<accession>D2R871</accession>
<gene>
    <name evidence="1" type="ordered locus">Psta_1004</name>
</gene>
<proteinExistence type="predicted"/>
<protein>
    <submittedName>
        <fullName evidence="1">Uncharacterized protein</fullName>
    </submittedName>
</protein>
<dbReference type="eggNOG" id="ENOG50332F2">
    <property type="taxonomic scope" value="Bacteria"/>
</dbReference>
<keyword evidence="2" id="KW-1185">Reference proteome</keyword>
<dbReference type="AlphaFoldDB" id="D2R871"/>
<sequence precursor="true">MFPRSIPRSCGAISAALMLVGMLVNIAGAQQVPKRIEMELLTAEGFRSEDARPWIELLASLNVENVRIRSPKDGDQLGIRIDGTTAHITGQLLADGRLSLPKGKFYRSDKASLSTWLSKLTTGGEEAITDKPVHFGLFPRQFVETHDALAVRVDFVTEGKLPRDVLKSISERITLSFVTDTNSKAALASEEPMTDELLGLASGTAIAATLRPLGLVMVPELSSGKVRLRIKSSTEVTESWPIGWPSESTPRELCPDLFKFLNVEVSNTPVGESMKAIAGRLKLILLVDHNGLARGDIDLAKTKVSLPKTNTFYARALERLLFQAKLKHELRIDEAGTPFLWVSPLR</sequence>
<dbReference type="HOGENOM" id="CLU_823023_0_0_0"/>
<dbReference type="KEGG" id="psl:Psta_1004"/>
<name>D2R871_PIRSD</name>
<dbReference type="EMBL" id="CP001848">
    <property type="protein sequence ID" value="ADB15688.1"/>
    <property type="molecule type" value="Genomic_DNA"/>
</dbReference>
<dbReference type="OrthoDB" id="250767at2"/>
<dbReference type="Proteomes" id="UP000001887">
    <property type="component" value="Chromosome"/>
</dbReference>